<dbReference type="RefSeq" id="WP_092233457.1">
    <property type="nucleotide sequence ID" value="NZ_FNLL01000005.1"/>
</dbReference>
<sequence length="80" mass="9420">MRFEKTDFEVIEKKNNKLGRLGFKQKLTVTSLSLDICAKPEGIAKKNVKTAKFSSKQVIYLMVMMVLETFNLRHWNYYDL</sequence>
<keyword evidence="2" id="KW-1185">Reference proteome</keyword>
<gene>
    <name evidence="1" type="ORF">SAMN04487931_105177</name>
</gene>
<accession>A0A1H2GFN6</accession>
<proteinExistence type="predicted"/>
<evidence type="ECO:0000313" key="2">
    <source>
        <dbReference type="Proteomes" id="UP000199608"/>
    </source>
</evidence>
<organism evidence="1 2">
    <name type="scientific">Desulfobacula phenolica</name>
    <dbReference type="NCBI Taxonomy" id="90732"/>
    <lineage>
        <taxon>Bacteria</taxon>
        <taxon>Pseudomonadati</taxon>
        <taxon>Thermodesulfobacteriota</taxon>
        <taxon>Desulfobacteria</taxon>
        <taxon>Desulfobacterales</taxon>
        <taxon>Desulfobacteraceae</taxon>
        <taxon>Desulfobacula</taxon>
    </lineage>
</organism>
<dbReference type="Proteomes" id="UP000199608">
    <property type="component" value="Unassembled WGS sequence"/>
</dbReference>
<protein>
    <submittedName>
        <fullName evidence="1">Uncharacterized protein</fullName>
    </submittedName>
</protein>
<dbReference type="AlphaFoldDB" id="A0A1H2GFN6"/>
<reference evidence="2" key="1">
    <citation type="submission" date="2016-10" db="EMBL/GenBank/DDBJ databases">
        <authorList>
            <person name="Varghese N."/>
            <person name="Submissions S."/>
        </authorList>
    </citation>
    <scope>NUCLEOTIDE SEQUENCE [LARGE SCALE GENOMIC DNA]</scope>
    <source>
        <strain evidence="2">DSM 3384</strain>
    </source>
</reference>
<dbReference type="EMBL" id="FNLL01000005">
    <property type="protein sequence ID" value="SDU18380.1"/>
    <property type="molecule type" value="Genomic_DNA"/>
</dbReference>
<name>A0A1H2GFN6_9BACT</name>
<evidence type="ECO:0000313" key="1">
    <source>
        <dbReference type="EMBL" id="SDU18380.1"/>
    </source>
</evidence>